<keyword evidence="2" id="KW-1185">Reference proteome</keyword>
<dbReference type="Proteomes" id="UP000009183">
    <property type="component" value="Chromosome 15"/>
</dbReference>
<dbReference type="AlphaFoldDB" id="D7U626"/>
<accession>D7U626</accession>
<gene>
    <name evidence="1" type="ordered locus">VIT_15s0107g00070</name>
</gene>
<organism evidence="1 2">
    <name type="scientific">Vitis vinifera</name>
    <name type="common">Grape</name>
    <dbReference type="NCBI Taxonomy" id="29760"/>
    <lineage>
        <taxon>Eukaryota</taxon>
        <taxon>Viridiplantae</taxon>
        <taxon>Streptophyta</taxon>
        <taxon>Embryophyta</taxon>
        <taxon>Tracheophyta</taxon>
        <taxon>Spermatophyta</taxon>
        <taxon>Magnoliopsida</taxon>
        <taxon>eudicotyledons</taxon>
        <taxon>Gunneridae</taxon>
        <taxon>Pentapetalae</taxon>
        <taxon>rosids</taxon>
        <taxon>Vitales</taxon>
        <taxon>Vitaceae</taxon>
        <taxon>Viteae</taxon>
        <taxon>Vitis</taxon>
    </lineage>
</organism>
<sequence>MDDCMVIWITAVAMKGSTIKYSFSMVPISYSGWKEHLTCSRKYDRSNMANMWKLGVAPLSRLSKLSHLM</sequence>
<reference evidence="2" key="1">
    <citation type="journal article" date="2007" name="Nature">
        <title>The grapevine genome sequence suggests ancestral hexaploidization in major angiosperm phyla.</title>
        <authorList>
            <consortium name="The French-Italian Public Consortium for Grapevine Genome Characterization."/>
            <person name="Jaillon O."/>
            <person name="Aury J.-M."/>
            <person name="Noel B."/>
            <person name="Policriti A."/>
            <person name="Clepet C."/>
            <person name="Casagrande A."/>
            <person name="Choisne N."/>
            <person name="Aubourg S."/>
            <person name="Vitulo N."/>
            <person name="Jubin C."/>
            <person name="Vezzi A."/>
            <person name="Legeai F."/>
            <person name="Hugueney P."/>
            <person name="Dasilva C."/>
            <person name="Horner D."/>
            <person name="Mica E."/>
            <person name="Jublot D."/>
            <person name="Poulain J."/>
            <person name="Bruyere C."/>
            <person name="Billault A."/>
            <person name="Segurens B."/>
            <person name="Gouyvenoux M."/>
            <person name="Ugarte E."/>
            <person name="Cattonaro F."/>
            <person name="Anthouard V."/>
            <person name="Vico V."/>
            <person name="Del Fabbro C."/>
            <person name="Alaux M."/>
            <person name="Di Gaspero G."/>
            <person name="Dumas V."/>
            <person name="Felice N."/>
            <person name="Paillard S."/>
            <person name="Juman I."/>
            <person name="Moroldo M."/>
            <person name="Scalabrin S."/>
            <person name="Canaguier A."/>
            <person name="Le Clainche I."/>
            <person name="Malacrida G."/>
            <person name="Durand E."/>
            <person name="Pesole G."/>
            <person name="Laucou V."/>
            <person name="Chatelet P."/>
            <person name="Merdinoglu D."/>
            <person name="Delledonne M."/>
            <person name="Pezzotti M."/>
            <person name="Lecharny A."/>
            <person name="Scarpelli C."/>
            <person name="Artiguenave F."/>
            <person name="Pe M.E."/>
            <person name="Valle G."/>
            <person name="Morgante M."/>
            <person name="Caboche M."/>
            <person name="Adam-Blondon A.-F."/>
            <person name="Weissenbach J."/>
            <person name="Quetier F."/>
            <person name="Wincker P."/>
        </authorList>
    </citation>
    <scope>NUCLEOTIDE SEQUENCE [LARGE SCALE GENOMIC DNA]</scope>
    <source>
        <strain evidence="2">cv. Pinot noir / PN40024</strain>
    </source>
</reference>
<name>D7U626_VITVI</name>
<evidence type="ECO:0000313" key="2">
    <source>
        <dbReference type="Proteomes" id="UP000009183"/>
    </source>
</evidence>
<dbReference type="PaxDb" id="29760-VIT_15s0107g00070.t01"/>
<dbReference type="HOGENOM" id="CLU_2781047_0_0_1"/>
<evidence type="ECO:0000313" key="1">
    <source>
        <dbReference type="EMBL" id="CBI38195.3"/>
    </source>
</evidence>
<dbReference type="InParanoid" id="D7U626"/>
<protein>
    <submittedName>
        <fullName evidence="1">Uncharacterized protein</fullName>
    </submittedName>
</protein>
<proteinExistence type="predicted"/>
<dbReference type="EMBL" id="FN596514">
    <property type="protein sequence ID" value="CBI38195.3"/>
    <property type="molecule type" value="Genomic_DNA"/>
</dbReference>